<dbReference type="Pfam" id="PF13857">
    <property type="entry name" value="Ank_5"/>
    <property type="match status" value="1"/>
</dbReference>
<evidence type="ECO:0000313" key="4">
    <source>
        <dbReference type="EMBL" id="KAE9612559.1"/>
    </source>
</evidence>
<gene>
    <name evidence="4" type="ORF">Lalb_Chr06g0174371</name>
</gene>
<dbReference type="PANTHER" id="PTHR24126:SF40">
    <property type="entry name" value="ANKYRIN REPEAT FAMILY PROTEIN"/>
    <property type="match status" value="1"/>
</dbReference>
<dbReference type="Gene3D" id="1.25.40.20">
    <property type="entry name" value="Ankyrin repeat-containing domain"/>
    <property type="match status" value="1"/>
</dbReference>
<proteinExistence type="predicted"/>
<evidence type="ECO:0000256" key="1">
    <source>
        <dbReference type="ARBA" id="ARBA00004413"/>
    </source>
</evidence>
<protein>
    <submittedName>
        <fullName evidence="4">Putative ankyrin repeat-containing domain-containing protein</fullName>
    </submittedName>
</protein>
<sequence length="134" mass="14466">MINSTDHKGNSALHVAASKGQLSAAEALVTAFLHKAVSAFQTPAFRRLDRQVKLLTKLISGKNFNVEEIINAKNNDGRTALHIAIIGNIHTDLVQLLMTAPLIDVNICDANGMTPLDYLRQCSNSASSDILIKS</sequence>
<dbReference type="EMBL" id="WOCE01000006">
    <property type="protein sequence ID" value="KAE9612559.1"/>
    <property type="molecule type" value="Genomic_DNA"/>
</dbReference>
<keyword evidence="5" id="KW-1185">Reference proteome</keyword>
<dbReference type="InterPro" id="IPR036770">
    <property type="entry name" value="Ankyrin_rpt-contain_sf"/>
</dbReference>
<dbReference type="Pfam" id="PF00023">
    <property type="entry name" value="Ank"/>
    <property type="match status" value="1"/>
</dbReference>
<keyword evidence="3" id="KW-0040">ANK repeat</keyword>
<dbReference type="InterPro" id="IPR002110">
    <property type="entry name" value="Ankyrin_rpt"/>
</dbReference>
<dbReference type="SUPFAM" id="SSF48403">
    <property type="entry name" value="Ankyrin repeat"/>
    <property type="match status" value="1"/>
</dbReference>
<reference evidence="5" key="1">
    <citation type="journal article" date="2020" name="Nat. Commun.">
        <title>Genome sequence of the cluster root forming white lupin.</title>
        <authorList>
            <person name="Hufnagel B."/>
            <person name="Marques A."/>
            <person name="Soriano A."/>
            <person name="Marques L."/>
            <person name="Divol F."/>
            <person name="Doumas P."/>
            <person name="Sallet E."/>
            <person name="Mancinotti D."/>
            <person name="Carrere S."/>
            <person name="Marande W."/>
            <person name="Arribat S."/>
            <person name="Keller J."/>
            <person name="Huneau C."/>
            <person name="Blein T."/>
            <person name="Aime D."/>
            <person name="Laguerre M."/>
            <person name="Taylor J."/>
            <person name="Schubert V."/>
            <person name="Nelson M."/>
            <person name="Geu-Flores F."/>
            <person name="Crespi M."/>
            <person name="Gallardo-Guerrero K."/>
            <person name="Delaux P.-M."/>
            <person name="Salse J."/>
            <person name="Berges H."/>
            <person name="Guyot R."/>
            <person name="Gouzy J."/>
            <person name="Peret B."/>
        </authorList>
    </citation>
    <scope>NUCLEOTIDE SEQUENCE [LARGE SCALE GENOMIC DNA]</scope>
    <source>
        <strain evidence="5">cv. Amiga</strain>
    </source>
</reference>
<evidence type="ECO:0000256" key="2">
    <source>
        <dbReference type="ARBA" id="ARBA00022737"/>
    </source>
</evidence>
<accession>A0A6A4QGA3</accession>
<evidence type="ECO:0000313" key="5">
    <source>
        <dbReference type="Proteomes" id="UP000447434"/>
    </source>
</evidence>
<comment type="subcellular location">
    <subcellularLocation>
        <location evidence="1">Cell membrane</location>
        <topology evidence="1">Peripheral membrane protein</topology>
        <orientation evidence="1">Cytoplasmic side</orientation>
    </subcellularLocation>
</comment>
<comment type="caution">
    <text evidence="4">The sequence shown here is derived from an EMBL/GenBank/DDBJ whole genome shotgun (WGS) entry which is preliminary data.</text>
</comment>
<name>A0A6A4QGA3_LUPAL</name>
<dbReference type="AlphaFoldDB" id="A0A6A4QGA3"/>
<keyword evidence="2" id="KW-0677">Repeat</keyword>
<evidence type="ECO:0000256" key="3">
    <source>
        <dbReference type="ARBA" id="ARBA00023043"/>
    </source>
</evidence>
<dbReference type="Proteomes" id="UP000447434">
    <property type="component" value="Chromosome 6"/>
</dbReference>
<dbReference type="OrthoDB" id="1736171at2759"/>
<dbReference type="GO" id="GO:0005886">
    <property type="term" value="C:plasma membrane"/>
    <property type="evidence" value="ECO:0007669"/>
    <property type="project" value="UniProtKB-SubCell"/>
</dbReference>
<organism evidence="4 5">
    <name type="scientific">Lupinus albus</name>
    <name type="common">White lupine</name>
    <name type="synonym">Lupinus termis</name>
    <dbReference type="NCBI Taxonomy" id="3870"/>
    <lineage>
        <taxon>Eukaryota</taxon>
        <taxon>Viridiplantae</taxon>
        <taxon>Streptophyta</taxon>
        <taxon>Embryophyta</taxon>
        <taxon>Tracheophyta</taxon>
        <taxon>Spermatophyta</taxon>
        <taxon>Magnoliopsida</taxon>
        <taxon>eudicotyledons</taxon>
        <taxon>Gunneridae</taxon>
        <taxon>Pentapetalae</taxon>
        <taxon>rosids</taxon>
        <taxon>fabids</taxon>
        <taxon>Fabales</taxon>
        <taxon>Fabaceae</taxon>
        <taxon>Papilionoideae</taxon>
        <taxon>50 kb inversion clade</taxon>
        <taxon>genistoids sensu lato</taxon>
        <taxon>core genistoids</taxon>
        <taxon>Genisteae</taxon>
        <taxon>Lupinus</taxon>
    </lineage>
</organism>
<dbReference type="PANTHER" id="PTHR24126">
    <property type="entry name" value="ANKYRIN REPEAT, PH AND SEC7 DOMAIN CONTAINING PROTEIN SECG-RELATED"/>
    <property type="match status" value="1"/>
</dbReference>
<dbReference type="SMART" id="SM00248">
    <property type="entry name" value="ANK"/>
    <property type="match status" value="2"/>
</dbReference>